<dbReference type="InterPro" id="IPR001254">
    <property type="entry name" value="Trypsin_dom"/>
</dbReference>
<dbReference type="Gene3D" id="2.40.10.10">
    <property type="entry name" value="Trypsin-like serine proteases"/>
    <property type="match status" value="1"/>
</dbReference>
<feature type="domain" description="Peptidase S1" evidence="5">
    <location>
        <begin position="44"/>
        <end position="283"/>
    </location>
</feature>
<name>A0ABT1PJY1_9ACTN</name>
<dbReference type="InterPro" id="IPR018114">
    <property type="entry name" value="TRYPSIN_HIS"/>
</dbReference>
<dbReference type="EMBL" id="JANFNH010000032">
    <property type="protein sequence ID" value="MCQ4044823.1"/>
    <property type="molecule type" value="Genomic_DNA"/>
</dbReference>
<feature type="chain" id="PRO_5047411034" evidence="4">
    <location>
        <begin position="35"/>
        <end position="283"/>
    </location>
</feature>
<keyword evidence="7" id="KW-1185">Reference proteome</keyword>
<evidence type="ECO:0000256" key="2">
    <source>
        <dbReference type="ARBA" id="ARBA00023157"/>
    </source>
</evidence>
<dbReference type="GO" id="GO:0008233">
    <property type="term" value="F:peptidase activity"/>
    <property type="evidence" value="ECO:0007669"/>
    <property type="project" value="UniProtKB-KW"/>
</dbReference>
<gene>
    <name evidence="6" type="ORF">NON19_23035</name>
</gene>
<organism evidence="6 7">
    <name type="scientific">Streptantibioticus rubrisoli</name>
    <dbReference type="NCBI Taxonomy" id="1387313"/>
    <lineage>
        <taxon>Bacteria</taxon>
        <taxon>Bacillati</taxon>
        <taxon>Actinomycetota</taxon>
        <taxon>Actinomycetes</taxon>
        <taxon>Kitasatosporales</taxon>
        <taxon>Streptomycetaceae</taxon>
        <taxon>Streptantibioticus</taxon>
    </lineage>
</organism>
<dbReference type="Proteomes" id="UP001206206">
    <property type="component" value="Unassembled WGS sequence"/>
</dbReference>
<dbReference type="PANTHER" id="PTHR24276">
    <property type="entry name" value="POLYSERASE-RELATED"/>
    <property type="match status" value="1"/>
</dbReference>
<dbReference type="PANTHER" id="PTHR24276:SF98">
    <property type="entry name" value="FI18310P1-RELATED"/>
    <property type="match status" value="1"/>
</dbReference>
<keyword evidence="3" id="KW-0720">Serine protease</keyword>
<dbReference type="PROSITE" id="PS50240">
    <property type="entry name" value="TRYPSIN_DOM"/>
    <property type="match status" value="1"/>
</dbReference>
<dbReference type="InterPro" id="IPR009003">
    <property type="entry name" value="Peptidase_S1_PA"/>
</dbReference>
<dbReference type="InterPro" id="IPR050430">
    <property type="entry name" value="Peptidase_S1"/>
</dbReference>
<dbReference type="InterPro" id="IPR033116">
    <property type="entry name" value="TRYPSIN_SER"/>
</dbReference>
<protein>
    <submittedName>
        <fullName evidence="6">Serine protease</fullName>
    </submittedName>
</protein>
<evidence type="ECO:0000256" key="4">
    <source>
        <dbReference type="SAM" id="SignalP"/>
    </source>
</evidence>
<evidence type="ECO:0000259" key="5">
    <source>
        <dbReference type="PROSITE" id="PS50240"/>
    </source>
</evidence>
<proteinExistence type="inferred from homology"/>
<dbReference type="PROSITE" id="PS00134">
    <property type="entry name" value="TRYPSIN_HIS"/>
    <property type="match status" value="1"/>
</dbReference>
<dbReference type="CDD" id="cd00190">
    <property type="entry name" value="Tryp_SPc"/>
    <property type="match status" value="1"/>
</dbReference>
<evidence type="ECO:0000256" key="3">
    <source>
        <dbReference type="RuleBase" id="RU363034"/>
    </source>
</evidence>
<reference evidence="6 7" key="1">
    <citation type="submission" date="2022-06" db="EMBL/GenBank/DDBJ databases">
        <title>Draft genome sequence of type strain Streptomyces rubrisoli DSM 42083.</title>
        <authorList>
            <person name="Duangmal K."/>
            <person name="Klaysubun C."/>
        </authorList>
    </citation>
    <scope>NUCLEOTIDE SEQUENCE [LARGE SCALE GENOMIC DNA]</scope>
    <source>
        <strain evidence="6 7">DSM 42083</strain>
    </source>
</reference>
<comment type="similarity">
    <text evidence="1">Belongs to the peptidase S1 family.</text>
</comment>
<dbReference type="SUPFAM" id="SSF50494">
    <property type="entry name" value="Trypsin-like serine proteases"/>
    <property type="match status" value="1"/>
</dbReference>
<evidence type="ECO:0000256" key="1">
    <source>
        <dbReference type="ARBA" id="ARBA00007664"/>
    </source>
</evidence>
<feature type="signal peptide" evidence="4">
    <location>
        <begin position="1"/>
        <end position="34"/>
    </location>
</feature>
<keyword evidence="3" id="KW-0378">Hydrolase</keyword>
<keyword evidence="2" id="KW-1015">Disulfide bond</keyword>
<evidence type="ECO:0000313" key="6">
    <source>
        <dbReference type="EMBL" id="MCQ4044823.1"/>
    </source>
</evidence>
<comment type="caution">
    <text evidence="6">The sequence shown here is derived from an EMBL/GenBank/DDBJ whole genome shotgun (WGS) entry which is preliminary data.</text>
</comment>
<sequence>MCTRPRRRTAAAVIGGLALFAAAVPLSTSTPAFATGTGRHDERVIGGRPTGISAHPWVVALASRERFGVDRSGQFCGGALIAPRVVLTAAHCFGRDVLGADWWAVRDLRVVAGRSDMRTHEGREVPVRHVWINPSYNPRTNDGDLAVVRLARAVPGRTIRLADLRDLNGGGEEHATVYGWGDTNGHGSYSPVLRAARVRLVSNEGCARAYPGSLAGTYMPASMVCAGEPQGGRDACQGDSGGPLVVHGRLVGLVSWGTGCGEAAHPGVYTRVSAYAGVIRHFM</sequence>
<dbReference type="RefSeq" id="WP_255930850.1">
    <property type="nucleotide sequence ID" value="NZ_JANFNH010000032.1"/>
</dbReference>
<keyword evidence="3 6" id="KW-0645">Protease</keyword>
<dbReference type="InterPro" id="IPR001314">
    <property type="entry name" value="Peptidase_S1A"/>
</dbReference>
<dbReference type="PRINTS" id="PR00722">
    <property type="entry name" value="CHYMOTRYPSIN"/>
</dbReference>
<dbReference type="PROSITE" id="PS00135">
    <property type="entry name" value="TRYPSIN_SER"/>
    <property type="match status" value="1"/>
</dbReference>
<dbReference type="GO" id="GO:0006508">
    <property type="term" value="P:proteolysis"/>
    <property type="evidence" value="ECO:0007669"/>
    <property type="project" value="UniProtKB-KW"/>
</dbReference>
<evidence type="ECO:0000313" key="7">
    <source>
        <dbReference type="Proteomes" id="UP001206206"/>
    </source>
</evidence>
<accession>A0ABT1PJY1</accession>
<dbReference type="Pfam" id="PF00089">
    <property type="entry name" value="Trypsin"/>
    <property type="match status" value="1"/>
</dbReference>
<dbReference type="InterPro" id="IPR043504">
    <property type="entry name" value="Peptidase_S1_PA_chymotrypsin"/>
</dbReference>
<dbReference type="SMART" id="SM00020">
    <property type="entry name" value="Tryp_SPc"/>
    <property type="match status" value="1"/>
</dbReference>
<keyword evidence="4" id="KW-0732">Signal</keyword>